<accession>A0AAV7ETY1</accession>
<evidence type="ECO:0000256" key="1">
    <source>
        <dbReference type="ARBA" id="ARBA00006974"/>
    </source>
</evidence>
<reference evidence="2 3" key="1">
    <citation type="submission" date="2021-07" db="EMBL/GenBank/DDBJ databases">
        <title>The Aristolochia fimbriata genome: insights into angiosperm evolution, floral development and chemical biosynthesis.</title>
        <authorList>
            <person name="Jiao Y."/>
        </authorList>
    </citation>
    <scope>NUCLEOTIDE SEQUENCE [LARGE SCALE GENOMIC DNA]</scope>
    <source>
        <strain evidence="2">IBCAS-2021</strain>
        <tissue evidence="2">Leaf</tissue>
    </source>
</reference>
<dbReference type="GO" id="GO:0009733">
    <property type="term" value="P:response to auxin"/>
    <property type="evidence" value="ECO:0007669"/>
    <property type="project" value="InterPro"/>
</dbReference>
<protein>
    <recommendedName>
        <fullName evidence="4">Small auxin up regulated protein</fullName>
    </recommendedName>
</protein>
<organism evidence="2 3">
    <name type="scientific">Aristolochia fimbriata</name>
    <name type="common">White veined hardy Dutchman's pipe vine</name>
    <dbReference type="NCBI Taxonomy" id="158543"/>
    <lineage>
        <taxon>Eukaryota</taxon>
        <taxon>Viridiplantae</taxon>
        <taxon>Streptophyta</taxon>
        <taxon>Embryophyta</taxon>
        <taxon>Tracheophyta</taxon>
        <taxon>Spermatophyta</taxon>
        <taxon>Magnoliopsida</taxon>
        <taxon>Magnoliidae</taxon>
        <taxon>Piperales</taxon>
        <taxon>Aristolochiaceae</taxon>
        <taxon>Aristolochia</taxon>
    </lineage>
</organism>
<dbReference type="PANTHER" id="PTHR31374:SF228">
    <property type="entry name" value="SAUR FAMILY PROTEIN"/>
    <property type="match status" value="1"/>
</dbReference>
<comment type="caution">
    <text evidence="2">The sequence shown here is derived from an EMBL/GenBank/DDBJ whole genome shotgun (WGS) entry which is preliminary data.</text>
</comment>
<gene>
    <name evidence="2" type="ORF">H6P81_011057</name>
</gene>
<evidence type="ECO:0000313" key="2">
    <source>
        <dbReference type="EMBL" id="KAG9451092.1"/>
    </source>
</evidence>
<comment type="similarity">
    <text evidence="1">Belongs to the ARG7 family.</text>
</comment>
<dbReference type="Pfam" id="PF02519">
    <property type="entry name" value="Auxin_inducible"/>
    <property type="match status" value="1"/>
</dbReference>
<proteinExistence type="inferred from homology"/>
<name>A0AAV7ETY1_ARIFI</name>
<dbReference type="InterPro" id="IPR003676">
    <property type="entry name" value="SAUR_fam"/>
</dbReference>
<dbReference type="Proteomes" id="UP000825729">
    <property type="component" value="Unassembled WGS sequence"/>
</dbReference>
<keyword evidence="3" id="KW-1185">Reference proteome</keyword>
<evidence type="ECO:0008006" key="4">
    <source>
        <dbReference type="Google" id="ProtNLM"/>
    </source>
</evidence>
<evidence type="ECO:0000313" key="3">
    <source>
        <dbReference type="Proteomes" id="UP000825729"/>
    </source>
</evidence>
<dbReference type="AlphaFoldDB" id="A0AAV7ETY1"/>
<dbReference type="PANTHER" id="PTHR31374">
    <property type="entry name" value="AUXIN-INDUCED PROTEIN-LIKE-RELATED"/>
    <property type="match status" value="1"/>
</dbReference>
<dbReference type="EMBL" id="JAINDJ010000004">
    <property type="protein sequence ID" value="KAG9451092.1"/>
    <property type="molecule type" value="Genomic_DNA"/>
</dbReference>
<sequence>MQEEKKMKVKKGYLAVRVGLDDDDAGFRRFTIPISYLYHPQFRKLLEKAQEVYGFHTTGPLKLPCSVDDFLQLKWLIEREGGREKERRIIVQSEKEKKKKKKKKKRRFFFKYNVKVDPWASIEGRTRTDE</sequence>